<dbReference type="SUPFAM" id="SSF51045">
    <property type="entry name" value="WW domain"/>
    <property type="match status" value="1"/>
</dbReference>
<evidence type="ECO:0000256" key="1">
    <source>
        <dbReference type="SAM" id="MobiDB-lite"/>
    </source>
</evidence>
<dbReference type="InterPro" id="IPR036020">
    <property type="entry name" value="WW_dom_sf"/>
</dbReference>
<dbReference type="SMART" id="SM00456">
    <property type="entry name" value="WW"/>
    <property type="match status" value="1"/>
</dbReference>
<dbReference type="Proteomes" id="UP000759537">
    <property type="component" value="Unassembled WGS sequence"/>
</dbReference>
<keyword evidence="4" id="KW-1185">Reference proteome</keyword>
<reference evidence="3" key="1">
    <citation type="submission" date="2019-10" db="EMBL/GenBank/DDBJ databases">
        <authorList>
            <consortium name="DOE Joint Genome Institute"/>
            <person name="Kuo A."/>
            <person name="Miyauchi S."/>
            <person name="Kiss E."/>
            <person name="Drula E."/>
            <person name="Kohler A."/>
            <person name="Sanchez-Garcia M."/>
            <person name="Andreopoulos B."/>
            <person name="Barry K.W."/>
            <person name="Bonito G."/>
            <person name="Buee M."/>
            <person name="Carver A."/>
            <person name="Chen C."/>
            <person name="Cichocki N."/>
            <person name="Clum A."/>
            <person name="Culley D."/>
            <person name="Crous P.W."/>
            <person name="Fauchery L."/>
            <person name="Girlanda M."/>
            <person name="Hayes R."/>
            <person name="Keri Z."/>
            <person name="LaButti K."/>
            <person name="Lipzen A."/>
            <person name="Lombard V."/>
            <person name="Magnuson J."/>
            <person name="Maillard F."/>
            <person name="Morin E."/>
            <person name="Murat C."/>
            <person name="Nolan M."/>
            <person name="Ohm R."/>
            <person name="Pangilinan J."/>
            <person name="Pereira M."/>
            <person name="Perotto S."/>
            <person name="Peter M."/>
            <person name="Riley R."/>
            <person name="Sitrit Y."/>
            <person name="Stielow B."/>
            <person name="Szollosi G."/>
            <person name="Zifcakova L."/>
            <person name="Stursova M."/>
            <person name="Spatafora J.W."/>
            <person name="Tedersoo L."/>
            <person name="Vaario L.-M."/>
            <person name="Yamada A."/>
            <person name="Yan M."/>
            <person name="Wang P."/>
            <person name="Xu J."/>
            <person name="Bruns T."/>
            <person name="Baldrian P."/>
            <person name="Vilgalys R."/>
            <person name="Henrissat B."/>
            <person name="Grigoriev I.V."/>
            <person name="Hibbett D."/>
            <person name="Nagy L.G."/>
            <person name="Martin F.M."/>
        </authorList>
    </citation>
    <scope>NUCLEOTIDE SEQUENCE</scope>
    <source>
        <strain evidence="3">Prilba</strain>
    </source>
</reference>
<feature type="compositionally biased region" description="Basic and acidic residues" evidence="1">
    <location>
        <begin position="194"/>
        <end position="207"/>
    </location>
</feature>
<evidence type="ECO:0000259" key="2">
    <source>
        <dbReference type="SMART" id="SM00456"/>
    </source>
</evidence>
<comment type="caution">
    <text evidence="3">The sequence shown here is derived from an EMBL/GenBank/DDBJ whole genome shotgun (WGS) entry which is preliminary data.</text>
</comment>
<feature type="domain" description="WW" evidence="2">
    <location>
        <begin position="14"/>
        <end position="49"/>
    </location>
</feature>
<dbReference type="EMBL" id="WHVB01000003">
    <property type="protein sequence ID" value="KAF8485273.1"/>
    <property type="molecule type" value="Genomic_DNA"/>
</dbReference>
<name>A0A9P5N3I1_9AGAM</name>
<dbReference type="Gene3D" id="2.20.70.10">
    <property type="match status" value="1"/>
</dbReference>
<gene>
    <name evidence="3" type="ORF">DFH94DRAFT_689628</name>
</gene>
<feature type="region of interest" description="Disordered" evidence="1">
    <location>
        <begin position="38"/>
        <end position="177"/>
    </location>
</feature>
<sequence>MSAPPHTGNPDRRPLPDGWITRYDDNYRAWYYVDTRAQPPRSSWDHPLPHGLPPPTSPPGSYVPPSNPPNRGYASSGGAPPYNQQQGQPYSGQPVNQAPSYPGFQGNPQEPRAYPQQAFQTQPSYGGPPAGSYGNQGWQGAQGWQQSQQGYPAQPPSQAVQQPARSGRSNNISTGLLAGGAGLLGGVLLTEGFEHHERREEEERQEAFDQGYVDGEINDDYGGGGGGVW</sequence>
<dbReference type="InterPro" id="IPR001202">
    <property type="entry name" value="WW_dom"/>
</dbReference>
<feature type="compositionally biased region" description="Low complexity" evidence="1">
    <location>
        <begin position="123"/>
        <end position="164"/>
    </location>
</feature>
<protein>
    <recommendedName>
        <fullName evidence="2">WW domain-containing protein</fullName>
    </recommendedName>
</protein>
<accession>A0A9P5N3I1</accession>
<dbReference type="OrthoDB" id="2367685at2759"/>
<evidence type="ECO:0000313" key="3">
    <source>
        <dbReference type="EMBL" id="KAF8485273.1"/>
    </source>
</evidence>
<evidence type="ECO:0000313" key="4">
    <source>
        <dbReference type="Proteomes" id="UP000759537"/>
    </source>
</evidence>
<feature type="region of interest" description="Disordered" evidence="1">
    <location>
        <begin position="1"/>
        <end position="20"/>
    </location>
</feature>
<proteinExistence type="predicted"/>
<feature type="region of interest" description="Disordered" evidence="1">
    <location>
        <begin position="194"/>
        <end position="229"/>
    </location>
</feature>
<organism evidence="3 4">
    <name type="scientific">Russula ochroleuca</name>
    <dbReference type="NCBI Taxonomy" id="152965"/>
    <lineage>
        <taxon>Eukaryota</taxon>
        <taxon>Fungi</taxon>
        <taxon>Dikarya</taxon>
        <taxon>Basidiomycota</taxon>
        <taxon>Agaricomycotina</taxon>
        <taxon>Agaricomycetes</taxon>
        <taxon>Russulales</taxon>
        <taxon>Russulaceae</taxon>
        <taxon>Russula</taxon>
    </lineage>
</organism>
<reference evidence="3" key="2">
    <citation type="journal article" date="2020" name="Nat. Commun.">
        <title>Large-scale genome sequencing of mycorrhizal fungi provides insights into the early evolution of symbiotic traits.</title>
        <authorList>
            <person name="Miyauchi S."/>
            <person name="Kiss E."/>
            <person name="Kuo A."/>
            <person name="Drula E."/>
            <person name="Kohler A."/>
            <person name="Sanchez-Garcia M."/>
            <person name="Morin E."/>
            <person name="Andreopoulos B."/>
            <person name="Barry K.W."/>
            <person name="Bonito G."/>
            <person name="Buee M."/>
            <person name="Carver A."/>
            <person name="Chen C."/>
            <person name="Cichocki N."/>
            <person name="Clum A."/>
            <person name="Culley D."/>
            <person name="Crous P.W."/>
            <person name="Fauchery L."/>
            <person name="Girlanda M."/>
            <person name="Hayes R.D."/>
            <person name="Keri Z."/>
            <person name="LaButti K."/>
            <person name="Lipzen A."/>
            <person name="Lombard V."/>
            <person name="Magnuson J."/>
            <person name="Maillard F."/>
            <person name="Murat C."/>
            <person name="Nolan M."/>
            <person name="Ohm R.A."/>
            <person name="Pangilinan J."/>
            <person name="Pereira M.F."/>
            <person name="Perotto S."/>
            <person name="Peter M."/>
            <person name="Pfister S."/>
            <person name="Riley R."/>
            <person name="Sitrit Y."/>
            <person name="Stielow J.B."/>
            <person name="Szollosi G."/>
            <person name="Zifcakova L."/>
            <person name="Stursova M."/>
            <person name="Spatafora J.W."/>
            <person name="Tedersoo L."/>
            <person name="Vaario L.M."/>
            <person name="Yamada A."/>
            <person name="Yan M."/>
            <person name="Wang P."/>
            <person name="Xu J."/>
            <person name="Bruns T."/>
            <person name="Baldrian P."/>
            <person name="Vilgalys R."/>
            <person name="Dunand C."/>
            <person name="Henrissat B."/>
            <person name="Grigoriev I.V."/>
            <person name="Hibbett D."/>
            <person name="Nagy L.G."/>
            <person name="Martin F.M."/>
        </authorList>
    </citation>
    <scope>NUCLEOTIDE SEQUENCE</scope>
    <source>
        <strain evidence="3">Prilba</strain>
    </source>
</reference>
<dbReference type="AlphaFoldDB" id="A0A9P5N3I1"/>
<feature type="compositionally biased region" description="Polar residues" evidence="1">
    <location>
        <begin position="82"/>
        <end position="99"/>
    </location>
</feature>
<feature type="compositionally biased region" description="Pro residues" evidence="1">
    <location>
        <begin position="50"/>
        <end position="68"/>
    </location>
</feature>